<evidence type="ECO:0000256" key="2">
    <source>
        <dbReference type="ARBA" id="ARBA00022525"/>
    </source>
</evidence>
<dbReference type="InterPro" id="IPR002035">
    <property type="entry name" value="VWF_A"/>
</dbReference>
<accession>A0A6P1XZT8</accession>
<dbReference type="Proteomes" id="UP000464374">
    <property type="component" value="Chromosome"/>
</dbReference>
<evidence type="ECO:0000313" key="6">
    <source>
        <dbReference type="Proteomes" id="UP000464374"/>
    </source>
</evidence>
<dbReference type="CDD" id="cd00198">
    <property type="entry name" value="vWFA"/>
    <property type="match status" value="1"/>
</dbReference>
<dbReference type="PANTHER" id="PTHR47763">
    <property type="entry name" value="ALPHA-PROTEIN KINASE VWKA"/>
    <property type="match status" value="1"/>
</dbReference>
<evidence type="ECO:0000313" key="5">
    <source>
        <dbReference type="EMBL" id="QHX43096.1"/>
    </source>
</evidence>
<keyword evidence="3" id="KW-0732">Signal</keyword>
<reference evidence="5 6" key="1">
    <citation type="submission" date="2020-01" db="EMBL/GenBank/DDBJ databases">
        <title>Complete genome sequence of a human oral phylogroup 1 Treponema sp. strain ATCC 700766, originally isolated from periodontitis dental plaque.</title>
        <authorList>
            <person name="Chan Y."/>
            <person name="Huo Y.-B."/>
            <person name="Yu X.-L."/>
            <person name="Zeng H."/>
            <person name="Leung W.-K."/>
            <person name="Watt R.M."/>
        </authorList>
    </citation>
    <scope>NUCLEOTIDE SEQUENCE [LARGE SCALE GENOMIC DNA]</scope>
    <source>
        <strain evidence="5 6">OMZ 804</strain>
    </source>
</reference>
<gene>
    <name evidence="5" type="ORF">GWP43_06150</name>
</gene>
<dbReference type="InterPro" id="IPR052969">
    <property type="entry name" value="Thr-specific_kinase-like"/>
</dbReference>
<dbReference type="Pfam" id="PF25106">
    <property type="entry name" value="VWA_4"/>
    <property type="match status" value="1"/>
</dbReference>
<comment type="subcellular location">
    <subcellularLocation>
        <location evidence="1">Secreted</location>
    </subcellularLocation>
</comment>
<evidence type="ECO:0000256" key="1">
    <source>
        <dbReference type="ARBA" id="ARBA00004613"/>
    </source>
</evidence>
<proteinExistence type="predicted"/>
<sequence length="379" mass="42859">MKKNGIITVIALIGFLFPVFGADLELDQSDLAVIQDPKGAGYHFYIRKKPDIASILMTETTKDPQNRLDNFAYRDFQYNSINGDEKRILNGKELDTRGKRLYSLIDSSPEKDTPLGEAFHIWVPYIICYGYEWDRHGEVQVLDGTFFNIRAFEKPYADYTGSFSDNPFVLRVTQKSIKEVHDPAFSEPAAASFSELARLSGNKLIYSENVDGIMPSIEVILTPKKHKKLDVVFVIDATESMKDDIKKVRELLAASLKKVLPKYDSYRIGLVLYKDYYDDFLTKTATDFTSDIDRFSAALRSFSVFGGRDIPEAVYEGIDAGLDLEWRTDADTDRKLILIGDAPPHPRPQGSITKEGVIEAAKAKDVKLFPIILPHNKTY</sequence>
<name>A0A6P1XZT8_9SPIR</name>
<dbReference type="AlphaFoldDB" id="A0A6P1XZT8"/>
<dbReference type="Gene3D" id="3.40.50.410">
    <property type="entry name" value="von Willebrand factor, type A domain"/>
    <property type="match status" value="1"/>
</dbReference>
<evidence type="ECO:0000256" key="3">
    <source>
        <dbReference type="ARBA" id="ARBA00022729"/>
    </source>
</evidence>
<dbReference type="EMBL" id="CP048020">
    <property type="protein sequence ID" value="QHX43096.1"/>
    <property type="molecule type" value="Genomic_DNA"/>
</dbReference>
<dbReference type="InterPro" id="IPR036465">
    <property type="entry name" value="vWFA_dom_sf"/>
</dbReference>
<organism evidence="5 6">
    <name type="scientific">Treponema vincentii</name>
    <dbReference type="NCBI Taxonomy" id="69710"/>
    <lineage>
        <taxon>Bacteria</taxon>
        <taxon>Pseudomonadati</taxon>
        <taxon>Spirochaetota</taxon>
        <taxon>Spirochaetia</taxon>
        <taxon>Spirochaetales</taxon>
        <taxon>Treponemataceae</taxon>
        <taxon>Treponema</taxon>
    </lineage>
</organism>
<feature type="domain" description="VWFA" evidence="4">
    <location>
        <begin position="230"/>
        <end position="379"/>
    </location>
</feature>
<dbReference type="SUPFAM" id="SSF53300">
    <property type="entry name" value="vWA-like"/>
    <property type="match status" value="1"/>
</dbReference>
<dbReference type="KEGG" id="trz:GWP43_06150"/>
<evidence type="ECO:0000259" key="4">
    <source>
        <dbReference type="PROSITE" id="PS50234"/>
    </source>
</evidence>
<dbReference type="PROSITE" id="PS50234">
    <property type="entry name" value="VWFA"/>
    <property type="match status" value="1"/>
</dbReference>
<keyword evidence="2" id="KW-0964">Secreted</keyword>
<dbReference type="RefSeq" id="WP_162663426.1">
    <property type="nucleotide sequence ID" value="NZ_CP048020.1"/>
</dbReference>
<protein>
    <submittedName>
        <fullName evidence="5">VWA domain-containing protein</fullName>
    </submittedName>
</protein>
<dbReference type="InterPro" id="IPR056861">
    <property type="entry name" value="HMCN1-like_VWA"/>
</dbReference>